<proteinExistence type="predicted"/>
<gene>
    <name evidence="1" type="ORF">DPMN_016095</name>
</gene>
<sequence length="127" mass="14406">MRDDTEQLSKTFVSTIVNRYPDVMSGYPTDDVGEEELGIIYNFLSAAECMWPPGYANASFPNENVTIFNNDDNDDDDGDYYGNQNKTSYNYKDTIDDNGFHSGLNAQHLMVSTRVCTCHTLYSFYST</sequence>
<evidence type="ECO:0000313" key="1">
    <source>
        <dbReference type="EMBL" id="KAH3891985.1"/>
    </source>
</evidence>
<keyword evidence="2" id="KW-1185">Reference proteome</keyword>
<protein>
    <submittedName>
        <fullName evidence="1">Uncharacterized protein</fullName>
    </submittedName>
</protein>
<evidence type="ECO:0000313" key="2">
    <source>
        <dbReference type="Proteomes" id="UP000828390"/>
    </source>
</evidence>
<dbReference type="AlphaFoldDB" id="A0A9D4NCP9"/>
<reference evidence="1" key="2">
    <citation type="submission" date="2020-11" db="EMBL/GenBank/DDBJ databases">
        <authorList>
            <person name="McCartney M.A."/>
            <person name="Auch B."/>
            <person name="Kono T."/>
            <person name="Mallez S."/>
            <person name="Becker A."/>
            <person name="Gohl D.M."/>
            <person name="Silverstein K.A.T."/>
            <person name="Koren S."/>
            <person name="Bechman K.B."/>
            <person name="Herman A."/>
            <person name="Abrahante J.E."/>
            <person name="Garbe J."/>
        </authorList>
    </citation>
    <scope>NUCLEOTIDE SEQUENCE</scope>
    <source>
        <strain evidence="1">Duluth1</strain>
        <tissue evidence="1">Whole animal</tissue>
    </source>
</reference>
<dbReference type="EMBL" id="JAIWYP010000001">
    <property type="protein sequence ID" value="KAH3891985.1"/>
    <property type="molecule type" value="Genomic_DNA"/>
</dbReference>
<reference evidence="1" key="1">
    <citation type="journal article" date="2019" name="bioRxiv">
        <title>The Genome of the Zebra Mussel, Dreissena polymorpha: A Resource for Invasive Species Research.</title>
        <authorList>
            <person name="McCartney M.A."/>
            <person name="Auch B."/>
            <person name="Kono T."/>
            <person name="Mallez S."/>
            <person name="Zhang Y."/>
            <person name="Obille A."/>
            <person name="Becker A."/>
            <person name="Abrahante J.E."/>
            <person name="Garbe J."/>
            <person name="Badalamenti J.P."/>
            <person name="Herman A."/>
            <person name="Mangelson H."/>
            <person name="Liachko I."/>
            <person name="Sullivan S."/>
            <person name="Sone E.D."/>
            <person name="Koren S."/>
            <person name="Silverstein K.A.T."/>
            <person name="Beckman K.B."/>
            <person name="Gohl D.M."/>
        </authorList>
    </citation>
    <scope>NUCLEOTIDE SEQUENCE</scope>
    <source>
        <strain evidence="1">Duluth1</strain>
        <tissue evidence="1">Whole animal</tissue>
    </source>
</reference>
<accession>A0A9D4NCP9</accession>
<organism evidence="1 2">
    <name type="scientific">Dreissena polymorpha</name>
    <name type="common">Zebra mussel</name>
    <name type="synonym">Mytilus polymorpha</name>
    <dbReference type="NCBI Taxonomy" id="45954"/>
    <lineage>
        <taxon>Eukaryota</taxon>
        <taxon>Metazoa</taxon>
        <taxon>Spiralia</taxon>
        <taxon>Lophotrochozoa</taxon>
        <taxon>Mollusca</taxon>
        <taxon>Bivalvia</taxon>
        <taxon>Autobranchia</taxon>
        <taxon>Heteroconchia</taxon>
        <taxon>Euheterodonta</taxon>
        <taxon>Imparidentia</taxon>
        <taxon>Neoheterodontei</taxon>
        <taxon>Myida</taxon>
        <taxon>Dreissenoidea</taxon>
        <taxon>Dreissenidae</taxon>
        <taxon>Dreissena</taxon>
    </lineage>
</organism>
<name>A0A9D4NCP9_DREPO</name>
<comment type="caution">
    <text evidence="1">The sequence shown here is derived from an EMBL/GenBank/DDBJ whole genome shotgun (WGS) entry which is preliminary data.</text>
</comment>
<dbReference type="Proteomes" id="UP000828390">
    <property type="component" value="Unassembled WGS sequence"/>
</dbReference>